<gene>
    <name evidence="2" type="ORF">G2W53_042896</name>
</gene>
<proteinExistence type="predicted"/>
<protein>
    <submittedName>
        <fullName evidence="2">UDP-glycosyltransferase 78D2</fullName>
    </submittedName>
</protein>
<dbReference type="Proteomes" id="UP000634136">
    <property type="component" value="Unassembled WGS sequence"/>
</dbReference>
<keyword evidence="2" id="KW-0808">Transferase</keyword>
<dbReference type="AlphaFoldDB" id="A0A834SG31"/>
<reference evidence="2" key="1">
    <citation type="submission" date="2020-09" db="EMBL/GenBank/DDBJ databases">
        <title>Genome-Enabled Discovery of Anthraquinone Biosynthesis in Senna tora.</title>
        <authorList>
            <person name="Kang S.-H."/>
            <person name="Pandey R.P."/>
            <person name="Lee C.-M."/>
            <person name="Sim J.-S."/>
            <person name="Jeong J.-T."/>
            <person name="Choi B.-S."/>
            <person name="Jung M."/>
            <person name="Ginzburg D."/>
            <person name="Zhao K."/>
            <person name="Won S.Y."/>
            <person name="Oh T.-J."/>
            <person name="Yu Y."/>
            <person name="Kim N.-H."/>
            <person name="Lee O.R."/>
            <person name="Lee T.-H."/>
            <person name="Bashyal P."/>
            <person name="Kim T.-S."/>
            <person name="Lee W.-H."/>
            <person name="Kawkins C."/>
            <person name="Kim C.-K."/>
            <person name="Kim J.S."/>
            <person name="Ahn B.O."/>
            <person name="Rhee S.Y."/>
            <person name="Sohng J.K."/>
        </authorList>
    </citation>
    <scope>NUCLEOTIDE SEQUENCE</scope>
    <source>
        <tissue evidence="2">Leaf</tissue>
    </source>
</reference>
<name>A0A834SG31_9FABA</name>
<comment type="caution">
    <text evidence="2">The sequence shown here is derived from an EMBL/GenBank/DDBJ whole genome shotgun (WGS) entry which is preliminary data.</text>
</comment>
<dbReference type="EMBL" id="JAAIUW010000013">
    <property type="protein sequence ID" value="KAF7803785.1"/>
    <property type="molecule type" value="Genomic_DNA"/>
</dbReference>
<accession>A0A834SG31</accession>
<sequence>MIGTRIFVAYQVHVQMNGESKRIGNPESHPRHPKLLSHDRSRADEGIGNHTRHTLIEVDSLERVGAGEVVAVGDSVGDNVGKEVGWDEVIVGIIGGGEEEVFAFVGGEEGEAHVRGGACELDGYVEERSGVAAVGEGEHRHVSVGED</sequence>
<evidence type="ECO:0000313" key="3">
    <source>
        <dbReference type="Proteomes" id="UP000634136"/>
    </source>
</evidence>
<feature type="region of interest" description="Disordered" evidence="1">
    <location>
        <begin position="19"/>
        <end position="43"/>
    </location>
</feature>
<dbReference type="GO" id="GO:0016740">
    <property type="term" value="F:transferase activity"/>
    <property type="evidence" value="ECO:0007669"/>
    <property type="project" value="UniProtKB-KW"/>
</dbReference>
<organism evidence="2 3">
    <name type="scientific">Senna tora</name>
    <dbReference type="NCBI Taxonomy" id="362788"/>
    <lineage>
        <taxon>Eukaryota</taxon>
        <taxon>Viridiplantae</taxon>
        <taxon>Streptophyta</taxon>
        <taxon>Embryophyta</taxon>
        <taxon>Tracheophyta</taxon>
        <taxon>Spermatophyta</taxon>
        <taxon>Magnoliopsida</taxon>
        <taxon>eudicotyledons</taxon>
        <taxon>Gunneridae</taxon>
        <taxon>Pentapetalae</taxon>
        <taxon>rosids</taxon>
        <taxon>fabids</taxon>
        <taxon>Fabales</taxon>
        <taxon>Fabaceae</taxon>
        <taxon>Caesalpinioideae</taxon>
        <taxon>Cassia clade</taxon>
        <taxon>Senna</taxon>
    </lineage>
</organism>
<keyword evidence="3" id="KW-1185">Reference proteome</keyword>
<evidence type="ECO:0000313" key="2">
    <source>
        <dbReference type="EMBL" id="KAF7803785.1"/>
    </source>
</evidence>
<evidence type="ECO:0000256" key="1">
    <source>
        <dbReference type="SAM" id="MobiDB-lite"/>
    </source>
</evidence>